<keyword evidence="2 5" id="KW-0560">Oxidoreductase</keyword>
<evidence type="ECO:0000256" key="2">
    <source>
        <dbReference type="ARBA" id="ARBA00023002"/>
    </source>
</evidence>
<dbReference type="InterPro" id="IPR056798">
    <property type="entry name" value="ADH_Fe_C"/>
</dbReference>
<dbReference type="Pfam" id="PF25137">
    <property type="entry name" value="ADH_Fe_C"/>
    <property type="match status" value="1"/>
</dbReference>
<dbReference type="PANTHER" id="PTHR11496:SF102">
    <property type="entry name" value="ALCOHOL DEHYDROGENASE 4"/>
    <property type="match status" value="1"/>
</dbReference>
<dbReference type="SUPFAM" id="SSF56796">
    <property type="entry name" value="Dehydroquinate synthase-like"/>
    <property type="match status" value="1"/>
</dbReference>
<dbReference type="RefSeq" id="WP_377938696.1">
    <property type="nucleotide sequence ID" value="NZ_JBHTHQ010000021.1"/>
</dbReference>
<dbReference type="Pfam" id="PF00465">
    <property type="entry name" value="Fe-ADH"/>
    <property type="match status" value="1"/>
</dbReference>
<feature type="domain" description="Alcohol dehydrogenase iron-type/glycerol dehydrogenase GldA" evidence="3">
    <location>
        <begin position="20"/>
        <end position="186"/>
    </location>
</feature>
<evidence type="ECO:0000313" key="5">
    <source>
        <dbReference type="EMBL" id="MFD0704992.1"/>
    </source>
</evidence>
<evidence type="ECO:0000259" key="3">
    <source>
        <dbReference type="Pfam" id="PF00465"/>
    </source>
</evidence>
<comment type="caution">
    <text evidence="5">The sequence shown here is derived from an EMBL/GenBank/DDBJ whole genome shotgun (WGS) entry which is preliminary data.</text>
</comment>
<keyword evidence="6" id="KW-1185">Reference proteome</keyword>
<dbReference type="PANTHER" id="PTHR11496">
    <property type="entry name" value="ALCOHOL DEHYDROGENASE"/>
    <property type="match status" value="1"/>
</dbReference>
<evidence type="ECO:0000256" key="1">
    <source>
        <dbReference type="ARBA" id="ARBA00007358"/>
    </source>
</evidence>
<organism evidence="5 6">
    <name type="scientific">Alloscardovia venturai</name>
    <dbReference type="NCBI Taxonomy" id="1769421"/>
    <lineage>
        <taxon>Bacteria</taxon>
        <taxon>Bacillati</taxon>
        <taxon>Actinomycetota</taxon>
        <taxon>Actinomycetes</taxon>
        <taxon>Bifidobacteriales</taxon>
        <taxon>Bifidobacteriaceae</taxon>
        <taxon>Alloscardovia</taxon>
    </lineage>
</organism>
<protein>
    <submittedName>
        <fullName evidence="5">Iron-containing alcohol dehydrogenase</fullName>
        <ecNumber evidence="5">1.1.1.1</ecNumber>
    </submittedName>
</protein>
<dbReference type="EC" id="1.1.1.1" evidence="5"/>
<name>A0ABW2Y416_9BIFI</name>
<proteinExistence type="inferred from homology"/>
<evidence type="ECO:0000259" key="4">
    <source>
        <dbReference type="Pfam" id="PF25137"/>
    </source>
</evidence>
<sequence length="383" mass="41442">MSTRQFLMAKAMGLMPYHQTVLRGAGSLASLPDELHKNHVHHALIMTTEGMIQRGTLNEFFQKLVSIGITYSTFTQIQPNPTDIDVANAAHAYVLNKCDVGVAIGGGSVIDCAKVALAKITNPQLDVNHPTMLRKPLPLFAAVPTTAGSGSEITAGAVITHTNADVHVKSSFNDVRLVPHIVVLDPALTISLPTVVTRTSGIDALSHAIEAATNKYASHRTRTASDKALSLLLPSLSRVLIHPKDIQLRVAMLEGAYQAGLAITTNFVGNVHALSHAIGSRYDIAHGAINAVLLVPVLKEYGASVARTMKHWETIFAAELNGQSFVEFLDGYIDTLGVNRTLELNSHDFLAIATQAREEALGYPVPQEWNIDTYLRILREVTR</sequence>
<reference evidence="6" key="1">
    <citation type="journal article" date="2019" name="Int. J. Syst. Evol. Microbiol.">
        <title>The Global Catalogue of Microorganisms (GCM) 10K type strain sequencing project: providing services to taxonomists for standard genome sequencing and annotation.</title>
        <authorList>
            <consortium name="The Broad Institute Genomics Platform"/>
            <consortium name="The Broad Institute Genome Sequencing Center for Infectious Disease"/>
            <person name="Wu L."/>
            <person name="Ma J."/>
        </authorList>
    </citation>
    <scope>NUCLEOTIDE SEQUENCE [LARGE SCALE GENOMIC DNA]</scope>
    <source>
        <strain evidence="6">CCM 8604</strain>
    </source>
</reference>
<dbReference type="EMBL" id="JBHTHQ010000021">
    <property type="protein sequence ID" value="MFD0704992.1"/>
    <property type="molecule type" value="Genomic_DNA"/>
</dbReference>
<dbReference type="GO" id="GO:0004022">
    <property type="term" value="F:alcohol dehydrogenase (NAD+) activity"/>
    <property type="evidence" value="ECO:0007669"/>
    <property type="project" value="UniProtKB-EC"/>
</dbReference>
<dbReference type="InterPro" id="IPR039697">
    <property type="entry name" value="Alcohol_dehydrogenase_Fe"/>
</dbReference>
<gene>
    <name evidence="5" type="ORF">ACFQY8_04450</name>
</gene>
<feature type="domain" description="Fe-containing alcohol dehydrogenase-like C-terminal" evidence="4">
    <location>
        <begin position="199"/>
        <end position="380"/>
    </location>
</feature>
<dbReference type="Proteomes" id="UP001597036">
    <property type="component" value="Unassembled WGS sequence"/>
</dbReference>
<dbReference type="Gene3D" id="1.20.1090.10">
    <property type="entry name" value="Dehydroquinate synthase-like - alpha domain"/>
    <property type="match status" value="1"/>
</dbReference>
<accession>A0ABW2Y416</accession>
<dbReference type="Gene3D" id="3.40.50.1970">
    <property type="match status" value="1"/>
</dbReference>
<comment type="similarity">
    <text evidence="1">Belongs to the iron-containing alcohol dehydrogenase family.</text>
</comment>
<dbReference type="InterPro" id="IPR001670">
    <property type="entry name" value="ADH_Fe/GldA"/>
</dbReference>
<evidence type="ECO:0000313" key="6">
    <source>
        <dbReference type="Proteomes" id="UP001597036"/>
    </source>
</evidence>